<keyword evidence="7" id="KW-1185">Reference proteome</keyword>
<dbReference type="OrthoDB" id="9774177at2"/>
<dbReference type="PANTHER" id="PTHR31609:SF1">
    <property type="entry name" value="CARBOHYDRATE DEACETYLASE"/>
    <property type="match status" value="1"/>
</dbReference>
<dbReference type="GO" id="GO:0016787">
    <property type="term" value="F:hydrolase activity"/>
    <property type="evidence" value="ECO:0007669"/>
    <property type="project" value="UniProtKB-KW"/>
</dbReference>
<dbReference type="PATRIC" id="fig|1280952.3.peg.2638"/>
<keyword evidence="5" id="KW-0119">Carbohydrate metabolism</keyword>
<dbReference type="eggNOG" id="COG3394">
    <property type="taxonomic scope" value="Bacteria"/>
</dbReference>
<dbReference type="CDD" id="cd10808">
    <property type="entry name" value="YdjC"/>
    <property type="match status" value="1"/>
</dbReference>
<proteinExistence type="predicted"/>
<sequence>MTETAHPSPAQGKTTKDGLRLIVHADDFGLSERVNDGVVDAHLNGILTSTSIMACAPAFGHAVTLAKATPSLDIGVHLTLIEERPLTDPAKVPSLVDETGHFHKHITVFAKRYFRGLINPEEVRLELDAQITRIREAGLEISHLDSHQHVHMLPGILKVAQDLGAKHGIAPMRLPRERVSPYMLSSPGGLSRIAQQLVLNHFCRRARQRFGPTTDRFAGFYYGGKLDTDALLRVVSSLPETGSCELMCHPGEDDPASEKLHWGYAWANELSALKNASVAAEIERRGIRLISYRNLTA</sequence>
<keyword evidence="3" id="KW-0378">Hydrolase</keyword>
<dbReference type="AlphaFoldDB" id="A0A059FA71"/>
<evidence type="ECO:0000313" key="6">
    <source>
        <dbReference type="EMBL" id="KCZ87495.1"/>
    </source>
</evidence>
<dbReference type="Proteomes" id="UP000024816">
    <property type="component" value="Unassembled WGS sequence"/>
</dbReference>
<dbReference type="EMBL" id="ARYJ01000008">
    <property type="protein sequence ID" value="KCZ87495.1"/>
    <property type="molecule type" value="Genomic_DNA"/>
</dbReference>
<evidence type="ECO:0000256" key="3">
    <source>
        <dbReference type="ARBA" id="ARBA00022801"/>
    </source>
</evidence>
<name>A0A059FA71_9PROT</name>
<dbReference type="RefSeq" id="WP_051597686.1">
    <property type="nucleotide sequence ID" value="NZ_ARYJ01000008.1"/>
</dbReference>
<organism evidence="6 7">
    <name type="scientific">Hyphomonas jannaschiana VP2</name>
    <dbReference type="NCBI Taxonomy" id="1280952"/>
    <lineage>
        <taxon>Bacteria</taxon>
        <taxon>Pseudomonadati</taxon>
        <taxon>Pseudomonadota</taxon>
        <taxon>Alphaproteobacteria</taxon>
        <taxon>Hyphomonadales</taxon>
        <taxon>Hyphomonadaceae</taxon>
        <taxon>Hyphomonas</taxon>
    </lineage>
</organism>
<evidence type="ECO:0008006" key="8">
    <source>
        <dbReference type="Google" id="ProtNLM"/>
    </source>
</evidence>
<dbReference type="Pfam" id="PF04794">
    <property type="entry name" value="YdjC"/>
    <property type="match status" value="1"/>
</dbReference>
<gene>
    <name evidence="6" type="ORF">HJA_13185</name>
</gene>
<keyword evidence="4" id="KW-0460">Magnesium</keyword>
<evidence type="ECO:0000256" key="1">
    <source>
        <dbReference type="ARBA" id="ARBA00001946"/>
    </source>
</evidence>
<evidence type="ECO:0000313" key="7">
    <source>
        <dbReference type="Proteomes" id="UP000024816"/>
    </source>
</evidence>
<keyword evidence="2" id="KW-0479">Metal-binding</keyword>
<evidence type="ECO:0000256" key="4">
    <source>
        <dbReference type="ARBA" id="ARBA00022842"/>
    </source>
</evidence>
<dbReference type="InterPro" id="IPR011330">
    <property type="entry name" value="Glyco_hydro/deAcase_b/a-brl"/>
</dbReference>
<dbReference type="GO" id="GO:0046872">
    <property type="term" value="F:metal ion binding"/>
    <property type="evidence" value="ECO:0007669"/>
    <property type="project" value="UniProtKB-KW"/>
</dbReference>
<dbReference type="STRING" id="1280952.HJA_13185"/>
<evidence type="ECO:0000256" key="5">
    <source>
        <dbReference type="ARBA" id="ARBA00023277"/>
    </source>
</evidence>
<comment type="caution">
    <text evidence="6">The sequence shown here is derived from an EMBL/GenBank/DDBJ whole genome shotgun (WGS) entry which is preliminary data.</text>
</comment>
<protein>
    <recommendedName>
        <fullName evidence="8">ChbG/HpnK family deacetylase</fullName>
    </recommendedName>
</protein>
<dbReference type="PANTHER" id="PTHR31609">
    <property type="entry name" value="YDJC DEACETYLASE FAMILY MEMBER"/>
    <property type="match status" value="1"/>
</dbReference>
<evidence type="ECO:0000256" key="2">
    <source>
        <dbReference type="ARBA" id="ARBA00022723"/>
    </source>
</evidence>
<dbReference type="InterPro" id="IPR006879">
    <property type="entry name" value="YdjC-like"/>
</dbReference>
<reference evidence="6 7" key="1">
    <citation type="journal article" date="2014" name="Antonie Van Leeuwenhoek">
        <title>Hyphomonas beringensis sp. nov. and Hyphomonas chukchiensis sp. nov., isolated from surface seawater of the Bering Sea and Chukchi Sea.</title>
        <authorList>
            <person name="Li C."/>
            <person name="Lai Q."/>
            <person name="Li G."/>
            <person name="Dong C."/>
            <person name="Wang J."/>
            <person name="Liao Y."/>
            <person name="Shao Z."/>
        </authorList>
    </citation>
    <scope>NUCLEOTIDE SEQUENCE [LARGE SCALE GENOMIC DNA]</scope>
    <source>
        <strain evidence="6 7">VP2</strain>
    </source>
</reference>
<dbReference type="GO" id="GO:0019213">
    <property type="term" value="F:deacetylase activity"/>
    <property type="evidence" value="ECO:0007669"/>
    <property type="project" value="TreeGrafter"/>
</dbReference>
<dbReference type="Gene3D" id="3.20.20.370">
    <property type="entry name" value="Glycoside hydrolase/deacetylase"/>
    <property type="match status" value="1"/>
</dbReference>
<dbReference type="SUPFAM" id="SSF88713">
    <property type="entry name" value="Glycoside hydrolase/deacetylase"/>
    <property type="match status" value="1"/>
</dbReference>
<comment type="cofactor">
    <cofactor evidence="1">
        <name>Mg(2+)</name>
        <dbReference type="ChEBI" id="CHEBI:18420"/>
    </cofactor>
</comment>
<accession>A0A059FA71</accession>
<dbReference type="GO" id="GO:0005975">
    <property type="term" value="P:carbohydrate metabolic process"/>
    <property type="evidence" value="ECO:0007669"/>
    <property type="project" value="InterPro"/>
</dbReference>